<protein>
    <submittedName>
        <fullName evidence="2">Uncharacterized protein</fullName>
    </submittedName>
</protein>
<dbReference type="InterPro" id="IPR001925">
    <property type="entry name" value="Porin_Euk"/>
</dbReference>
<dbReference type="AlphaFoldDB" id="A0A6N2KEQ0"/>
<dbReference type="EMBL" id="CAADRP010000280">
    <property type="protein sequence ID" value="VFU26179.1"/>
    <property type="molecule type" value="Genomic_DNA"/>
</dbReference>
<dbReference type="GO" id="GO:0005741">
    <property type="term" value="C:mitochondrial outer membrane"/>
    <property type="evidence" value="ECO:0007669"/>
    <property type="project" value="InterPro"/>
</dbReference>
<evidence type="ECO:0000313" key="2">
    <source>
        <dbReference type="EMBL" id="VFU26179.1"/>
    </source>
</evidence>
<dbReference type="PANTHER" id="PTHR11743">
    <property type="entry name" value="VOLTAGE-DEPENDENT ANION-SELECTIVE CHANNEL"/>
    <property type="match status" value="1"/>
</dbReference>
<gene>
    <name evidence="2" type="ORF">SVIM_LOCUS66651</name>
</gene>
<dbReference type="Pfam" id="PF01459">
    <property type="entry name" value="Porin_3"/>
    <property type="match status" value="1"/>
</dbReference>
<dbReference type="PANTHER" id="PTHR11743:SF23">
    <property type="entry name" value="MITOCHONDRIAL OUTER MEMBRANE PROTEIN PORIN 5-RELATED"/>
    <property type="match status" value="1"/>
</dbReference>
<dbReference type="GO" id="GO:0008308">
    <property type="term" value="F:voltage-gated monoatomic anion channel activity"/>
    <property type="evidence" value="ECO:0007669"/>
    <property type="project" value="InterPro"/>
</dbReference>
<name>A0A6N2KEQ0_SALVM</name>
<sequence length="309" mass="34217">MNSSDHQESARSKETRGPRLFADFGKPAYDLLSFGRDQYFSISTGSDNGLTLIPYAATLDEQSKAGVTAEYKREDIHAIVKVDAKPGFPLSTTLAMSRTLPFMRNTVLLRFPDFFSGEARTVFGLYLEFGSHVKFQIWHEARYIHEQAALAMTFPALRSPLIQLSATVGTPHLGFGMQTAYNTSSRQFTVLDAGISLTNLNCDGSIILENRGDFLSASYIHYFDHERKVAAAAVIGRTFSRKENAYAVGGAWIVDDLTTIKMRFDSFGKVVTALQHKIKPKSSLTIIGEFEPKALDKTPSIRLGLSLVL</sequence>
<dbReference type="InterPro" id="IPR027246">
    <property type="entry name" value="Porin_Euk/Tom40"/>
</dbReference>
<reference evidence="2" key="1">
    <citation type="submission" date="2019-03" db="EMBL/GenBank/DDBJ databases">
        <authorList>
            <person name="Mank J."/>
            <person name="Almeida P."/>
        </authorList>
    </citation>
    <scope>NUCLEOTIDE SEQUENCE</scope>
    <source>
        <strain evidence="2">78183</strain>
    </source>
</reference>
<evidence type="ECO:0000256" key="1">
    <source>
        <dbReference type="ARBA" id="ARBA00009624"/>
    </source>
</evidence>
<proteinExistence type="inferred from homology"/>
<dbReference type="InterPro" id="IPR023614">
    <property type="entry name" value="Porin_dom_sf"/>
</dbReference>
<dbReference type="Gene3D" id="2.40.160.10">
    <property type="entry name" value="Porin"/>
    <property type="match status" value="1"/>
</dbReference>
<organism evidence="2">
    <name type="scientific">Salix viminalis</name>
    <name type="common">Common osier</name>
    <name type="synonym">Basket willow</name>
    <dbReference type="NCBI Taxonomy" id="40686"/>
    <lineage>
        <taxon>Eukaryota</taxon>
        <taxon>Viridiplantae</taxon>
        <taxon>Streptophyta</taxon>
        <taxon>Embryophyta</taxon>
        <taxon>Tracheophyta</taxon>
        <taxon>Spermatophyta</taxon>
        <taxon>Magnoliopsida</taxon>
        <taxon>eudicotyledons</taxon>
        <taxon>Gunneridae</taxon>
        <taxon>Pentapetalae</taxon>
        <taxon>rosids</taxon>
        <taxon>fabids</taxon>
        <taxon>Malpighiales</taxon>
        <taxon>Salicaceae</taxon>
        <taxon>Saliceae</taxon>
        <taxon>Salix</taxon>
    </lineage>
</organism>
<comment type="similarity">
    <text evidence="1">Belongs to the eukaryotic mitochondrial porin (TC 1.B.8.1) family.</text>
</comment>
<accession>A0A6N2KEQ0</accession>